<comment type="caution">
    <text evidence="3">Lacks conserved residue(s) required for the propagation of feature annotation.</text>
</comment>
<evidence type="ECO:0000313" key="5">
    <source>
        <dbReference type="EMBL" id="RWS15144.1"/>
    </source>
</evidence>
<accession>A0A443RIP4</accession>
<dbReference type="InterPro" id="IPR035914">
    <property type="entry name" value="Sperma_CUB_dom_sf"/>
</dbReference>
<dbReference type="PROSITE" id="PS01180">
    <property type="entry name" value="CUB"/>
    <property type="match status" value="1"/>
</dbReference>
<dbReference type="Pfam" id="PF00431">
    <property type="entry name" value="CUB"/>
    <property type="match status" value="1"/>
</dbReference>
<dbReference type="STRING" id="1965070.A0A443RIP4"/>
<keyword evidence="6" id="KW-1185">Reference proteome</keyword>
<keyword evidence="2" id="KW-1015">Disulfide bond</keyword>
<dbReference type="SMART" id="SM00042">
    <property type="entry name" value="CUB"/>
    <property type="match status" value="1"/>
</dbReference>
<dbReference type="SUPFAM" id="SSF49854">
    <property type="entry name" value="Spermadhesin, CUB domain"/>
    <property type="match status" value="1"/>
</dbReference>
<dbReference type="Gene3D" id="2.60.120.290">
    <property type="entry name" value="Spermadhesin, CUB domain"/>
    <property type="match status" value="1"/>
</dbReference>
<evidence type="ECO:0000259" key="4">
    <source>
        <dbReference type="PROSITE" id="PS01180"/>
    </source>
</evidence>
<feature type="domain" description="CUB" evidence="4">
    <location>
        <begin position="1"/>
        <end position="89"/>
    </location>
</feature>
<dbReference type="AlphaFoldDB" id="A0A443RIP4"/>
<comment type="caution">
    <text evidence="5">The sequence shown here is derived from an EMBL/GenBank/DDBJ whole genome shotgun (WGS) entry which is preliminary data.</text>
</comment>
<name>A0A443RIP4_9ACAR</name>
<organism evidence="5 6">
    <name type="scientific">Dinothrombium tinctorium</name>
    <dbReference type="NCBI Taxonomy" id="1965070"/>
    <lineage>
        <taxon>Eukaryota</taxon>
        <taxon>Metazoa</taxon>
        <taxon>Ecdysozoa</taxon>
        <taxon>Arthropoda</taxon>
        <taxon>Chelicerata</taxon>
        <taxon>Arachnida</taxon>
        <taxon>Acari</taxon>
        <taxon>Acariformes</taxon>
        <taxon>Trombidiformes</taxon>
        <taxon>Prostigmata</taxon>
        <taxon>Anystina</taxon>
        <taxon>Parasitengona</taxon>
        <taxon>Trombidioidea</taxon>
        <taxon>Trombidiidae</taxon>
        <taxon>Dinothrombium</taxon>
    </lineage>
</organism>
<protein>
    <recommendedName>
        <fullName evidence="4">CUB domain-containing protein</fullName>
    </recommendedName>
</protein>
<dbReference type="InterPro" id="IPR000859">
    <property type="entry name" value="CUB_dom"/>
</dbReference>
<evidence type="ECO:0000256" key="1">
    <source>
        <dbReference type="ARBA" id="ARBA00022737"/>
    </source>
</evidence>
<dbReference type="PANTHER" id="PTHR24251:SF28">
    <property type="entry name" value="NEUROPILIN AND TOLLOID-LIKE, ISOFORM B"/>
    <property type="match status" value="1"/>
</dbReference>
<gene>
    <name evidence="5" type="ORF">B4U79_15712</name>
</gene>
<evidence type="ECO:0000256" key="2">
    <source>
        <dbReference type="ARBA" id="ARBA00023157"/>
    </source>
</evidence>
<dbReference type="OrthoDB" id="9971251at2759"/>
<evidence type="ECO:0000256" key="3">
    <source>
        <dbReference type="PROSITE-ProRule" id="PRU00059"/>
    </source>
</evidence>
<evidence type="ECO:0000313" key="6">
    <source>
        <dbReference type="Proteomes" id="UP000285301"/>
    </source>
</evidence>
<keyword evidence="1" id="KW-0677">Repeat</keyword>
<dbReference type="PANTHER" id="PTHR24251">
    <property type="entry name" value="OVOCHYMASE-RELATED"/>
    <property type="match status" value="1"/>
</dbReference>
<reference evidence="5 6" key="1">
    <citation type="journal article" date="2018" name="Gigascience">
        <title>Genomes of trombidid mites reveal novel predicted allergens and laterally-transferred genes associated with secondary metabolism.</title>
        <authorList>
            <person name="Dong X."/>
            <person name="Chaisiri K."/>
            <person name="Xia D."/>
            <person name="Armstrong S.D."/>
            <person name="Fang Y."/>
            <person name="Donnelly M.J."/>
            <person name="Kadowaki T."/>
            <person name="McGarry J.W."/>
            <person name="Darby A.C."/>
            <person name="Makepeace B.L."/>
        </authorList>
    </citation>
    <scope>NUCLEOTIDE SEQUENCE [LARGE SCALE GENOMIC DNA]</scope>
    <source>
        <strain evidence="5">UoL-WK</strain>
    </source>
</reference>
<dbReference type="EMBL" id="NCKU01000535">
    <property type="protein sequence ID" value="RWS15144.1"/>
    <property type="molecule type" value="Genomic_DNA"/>
</dbReference>
<sequence length="96" mass="11545">MLWFPAAPPGKRIKLEFRDHFILEESSNNCEYDVLEIRDGRYGYDKVLARLCGQNFPHEYYSSDRYMWLSFKSDESIEYTGFRAVYKWEPQLGELM</sequence>
<dbReference type="CDD" id="cd00041">
    <property type="entry name" value="CUB"/>
    <property type="match status" value="1"/>
</dbReference>
<proteinExistence type="predicted"/>
<dbReference type="Proteomes" id="UP000285301">
    <property type="component" value="Unassembled WGS sequence"/>
</dbReference>